<dbReference type="EnsemblMetazoa" id="GPPI019806-RA">
    <property type="protein sequence ID" value="GPPI019806-PA"/>
    <property type="gene ID" value="GPPI019806"/>
</dbReference>
<keyword evidence="1" id="KW-0812">Transmembrane</keyword>
<dbReference type="AlphaFoldDB" id="A0A1B0B5R9"/>
<dbReference type="Proteomes" id="UP000092460">
    <property type="component" value="Unassembled WGS sequence"/>
</dbReference>
<name>A0A1B0B5R9_9MUSC</name>
<sequence>MKAFRESHKLYTNYSGYGLIKCNSCQITDPLFSFSYELVQMSSFSGMVVHMPMSIPSTIYEFYMITVNGEINFVMFIFLLGCLLQPKENK</sequence>
<reference evidence="2" key="2">
    <citation type="submission" date="2020-05" db="UniProtKB">
        <authorList>
            <consortium name="EnsemblMetazoa"/>
        </authorList>
    </citation>
    <scope>IDENTIFICATION</scope>
    <source>
        <strain evidence="2">IAEA</strain>
    </source>
</reference>
<proteinExistence type="predicted"/>
<evidence type="ECO:0000313" key="2">
    <source>
        <dbReference type="EnsemblMetazoa" id="GPPI019806-PA"/>
    </source>
</evidence>
<reference evidence="3" key="1">
    <citation type="submission" date="2015-01" db="EMBL/GenBank/DDBJ databases">
        <authorList>
            <person name="Aksoy S."/>
            <person name="Warren W."/>
            <person name="Wilson R.K."/>
        </authorList>
    </citation>
    <scope>NUCLEOTIDE SEQUENCE [LARGE SCALE GENOMIC DNA]</scope>
    <source>
        <strain evidence="3">IAEA</strain>
    </source>
</reference>
<dbReference type="VEuPathDB" id="VectorBase:GPPI019806"/>
<evidence type="ECO:0000313" key="3">
    <source>
        <dbReference type="Proteomes" id="UP000092460"/>
    </source>
</evidence>
<keyword evidence="3" id="KW-1185">Reference proteome</keyword>
<evidence type="ECO:0000256" key="1">
    <source>
        <dbReference type="SAM" id="Phobius"/>
    </source>
</evidence>
<feature type="transmembrane region" description="Helical" evidence="1">
    <location>
        <begin position="62"/>
        <end position="84"/>
    </location>
</feature>
<dbReference type="EMBL" id="JXJN01008837">
    <property type="status" value="NOT_ANNOTATED_CDS"/>
    <property type="molecule type" value="Genomic_DNA"/>
</dbReference>
<accession>A0A1B0B5R9</accession>
<organism evidence="2 3">
    <name type="scientific">Glossina palpalis gambiensis</name>
    <dbReference type="NCBI Taxonomy" id="67801"/>
    <lineage>
        <taxon>Eukaryota</taxon>
        <taxon>Metazoa</taxon>
        <taxon>Ecdysozoa</taxon>
        <taxon>Arthropoda</taxon>
        <taxon>Hexapoda</taxon>
        <taxon>Insecta</taxon>
        <taxon>Pterygota</taxon>
        <taxon>Neoptera</taxon>
        <taxon>Endopterygota</taxon>
        <taxon>Diptera</taxon>
        <taxon>Brachycera</taxon>
        <taxon>Muscomorpha</taxon>
        <taxon>Hippoboscoidea</taxon>
        <taxon>Glossinidae</taxon>
        <taxon>Glossina</taxon>
    </lineage>
</organism>
<keyword evidence="1" id="KW-1133">Transmembrane helix</keyword>
<keyword evidence="1" id="KW-0472">Membrane</keyword>
<protein>
    <submittedName>
        <fullName evidence="2">Uncharacterized protein</fullName>
    </submittedName>
</protein>